<dbReference type="Gene3D" id="3.10.20.30">
    <property type="match status" value="1"/>
</dbReference>
<dbReference type="InterPro" id="IPR036318">
    <property type="entry name" value="FAD-bd_PCMH-like_sf"/>
</dbReference>
<dbReference type="InterPro" id="IPR016166">
    <property type="entry name" value="FAD-bd_PCMH"/>
</dbReference>
<dbReference type="SUPFAM" id="SSF55447">
    <property type="entry name" value="CO dehydrogenase flavoprotein C-terminal domain-like"/>
    <property type="match status" value="1"/>
</dbReference>
<dbReference type="Gene3D" id="1.10.150.120">
    <property type="entry name" value="[2Fe-2S]-binding domain"/>
    <property type="match status" value="1"/>
</dbReference>
<evidence type="ECO:0000256" key="1">
    <source>
        <dbReference type="ARBA" id="ARBA00022630"/>
    </source>
</evidence>
<keyword evidence="9" id="KW-1185">Reference proteome</keyword>
<dbReference type="InterPro" id="IPR006058">
    <property type="entry name" value="2Fe2S_fd_BS"/>
</dbReference>
<reference evidence="8 9" key="1">
    <citation type="submission" date="2014-08" db="EMBL/GenBank/DDBJ databases">
        <authorList>
            <person name="Hassan Y.I."/>
            <person name="Lepp D."/>
            <person name="Zhou T."/>
        </authorList>
    </citation>
    <scope>NUCLEOTIDE SEQUENCE [LARGE SCALE GENOMIC DNA]</scope>
    <source>
        <strain evidence="8 9">IFO13584</strain>
    </source>
</reference>
<dbReference type="PANTHER" id="PTHR45444">
    <property type="entry name" value="XANTHINE DEHYDROGENASE"/>
    <property type="match status" value="1"/>
</dbReference>
<dbReference type="EMBL" id="JQGC01000004">
    <property type="protein sequence ID" value="KFL32020.1"/>
    <property type="molecule type" value="Genomic_DNA"/>
</dbReference>
<dbReference type="SUPFAM" id="SSF54292">
    <property type="entry name" value="2Fe-2S ferredoxin-like"/>
    <property type="match status" value="1"/>
</dbReference>
<dbReference type="PROSITE" id="PS00197">
    <property type="entry name" value="2FE2S_FER_1"/>
    <property type="match status" value="1"/>
</dbReference>
<dbReference type="Pfam" id="PF00941">
    <property type="entry name" value="FAD_binding_5"/>
    <property type="match status" value="1"/>
</dbReference>
<dbReference type="AlphaFoldDB" id="A0A087M567"/>
<dbReference type="GO" id="GO:0071949">
    <property type="term" value="F:FAD binding"/>
    <property type="evidence" value="ECO:0007669"/>
    <property type="project" value="InterPro"/>
</dbReference>
<keyword evidence="2" id="KW-0479">Metal-binding</keyword>
<evidence type="ECO:0000256" key="3">
    <source>
        <dbReference type="ARBA" id="ARBA00022827"/>
    </source>
</evidence>
<dbReference type="CDD" id="cd00207">
    <property type="entry name" value="fer2"/>
    <property type="match status" value="1"/>
</dbReference>
<name>A0A087M567_9HYPH</name>
<dbReference type="PROSITE" id="PS51387">
    <property type="entry name" value="FAD_PCMH"/>
    <property type="match status" value="1"/>
</dbReference>
<comment type="caution">
    <text evidence="8">The sequence shown here is derived from an EMBL/GenBank/DDBJ whole genome shotgun (WGS) entry which is preliminary data.</text>
</comment>
<dbReference type="InterPro" id="IPR012675">
    <property type="entry name" value="Beta-grasp_dom_sf"/>
</dbReference>
<dbReference type="InterPro" id="IPR036884">
    <property type="entry name" value="2Fe-2S-bd_dom_sf"/>
</dbReference>
<dbReference type="InterPro" id="IPR012175">
    <property type="entry name" value="Xanth_DH_ssu_bac"/>
</dbReference>
<evidence type="ECO:0000313" key="8">
    <source>
        <dbReference type="EMBL" id="KFL32020.1"/>
    </source>
</evidence>
<dbReference type="PROSITE" id="PS51085">
    <property type="entry name" value="2FE2S_FER_2"/>
    <property type="match status" value="1"/>
</dbReference>
<dbReference type="InterPro" id="IPR016167">
    <property type="entry name" value="FAD-bd_PCMH_sub1"/>
</dbReference>
<dbReference type="InterPro" id="IPR016169">
    <property type="entry name" value="FAD-bd_PCMH_sub2"/>
</dbReference>
<dbReference type="InterPro" id="IPR005107">
    <property type="entry name" value="CO_DH_flav_C"/>
</dbReference>
<dbReference type="InterPro" id="IPR001041">
    <property type="entry name" value="2Fe-2S_ferredoxin-type"/>
</dbReference>
<dbReference type="PANTHER" id="PTHR45444:SF3">
    <property type="entry name" value="XANTHINE DEHYDROGENASE"/>
    <property type="match status" value="1"/>
</dbReference>
<dbReference type="GO" id="GO:0005506">
    <property type="term" value="F:iron ion binding"/>
    <property type="evidence" value="ECO:0007669"/>
    <property type="project" value="InterPro"/>
</dbReference>
<dbReference type="STRING" id="46914.JP75_06425"/>
<dbReference type="InterPro" id="IPR036010">
    <property type="entry name" value="2Fe-2S_ferredoxin-like_sf"/>
</dbReference>
<protein>
    <submittedName>
        <fullName evidence="8">FAD-binding molybdopterin dehydrogenase</fullName>
    </submittedName>
</protein>
<proteinExistence type="predicted"/>
<keyword evidence="4" id="KW-0560">Oxidoreductase</keyword>
<dbReference type="GO" id="GO:0051537">
    <property type="term" value="F:2 iron, 2 sulfur cluster binding"/>
    <property type="evidence" value="ECO:0007669"/>
    <property type="project" value="InterPro"/>
</dbReference>
<keyword evidence="5" id="KW-0408">Iron</keyword>
<dbReference type="Pfam" id="PF03450">
    <property type="entry name" value="CO_deh_flav_C"/>
    <property type="match status" value="1"/>
</dbReference>
<keyword evidence="1" id="KW-0285">Flavoprotein</keyword>
<feature type="domain" description="FAD-binding PCMH-type" evidence="7">
    <location>
        <begin position="196"/>
        <end position="369"/>
    </location>
</feature>
<organism evidence="8 9">
    <name type="scientific">Devosia riboflavina</name>
    <dbReference type="NCBI Taxonomy" id="46914"/>
    <lineage>
        <taxon>Bacteria</taxon>
        <taxon>Pseudomonadati</taxon>
        <taxon>Pseudomonadota</taxon>
        <taxon>Alphaproteobacteria</taxon>
        <taxon>Hyphomicrobiales</taxon>
        <taxon>Devosiaceae</taxon>
        <taxon>Devosia</taxon>
    </lineage>
</organism>
<evidence type="ECO:0000256" key="4">
    <source>
        <dbReference type="ARBA" id="ARBA00023002"/>
    </source>
</evidence>
<sequence>MVEVASAIRFLLNGEEITLTDVAPDLTLLDWLRLERRLRGSKEGCAEGDCGACTVLVGRLFGDEIIYDAVTACIRFVGSLHGTHVVTIEHLRGENGALHPVQQAMVDHHGSQCGFCTPGFVMSLYGLWMRNPSPTRPAIEKALQGNLCRCTGYAPIIRAGESMGSYGQPQGDVLWAERIAVKEKIKAFNDGRRVVIGEGDKQIIVPASLDDFAAVYEANPNARIVAGSTDVGLWVTKFMRNIGPVIFIGHLQELKRIAENASEVRFYAGVSYSEALPVISANFPQLGELWNRIAGEQIRNMGTMGGNIANGSPIGDTPPPFIALGAKLSLRRGEHRREIKLEDYFVAYGKQDRQPGEFIESVTLPLLPAGEKFATYKISKRREEDISALCGAFRIFVNDAGTVGMARIAFGGMAATPKRAKAVEAMLVGKPWTMETVEAALAAFEVDYQPISDMRASAEYRLLTAQNLLKRFFLETSGQGERLKREVA</sequence>
<feature type="domain" description="2Fe-2S ferredoxin-type" evidence="6">
    <location>
        <begin position="6"/>
        <end position="91"/>
    </location>
</feature>
<dbReference type="InterPro" id="IPR002888">
    <property type="entry name" value="2Fe-2S-bd"/>
</dbReference>
<dbReference type="OrthoDB" id="9792018at2"/>
<dbReference type="InterPro" id="IPR036683">
    <property type="entry name" value="CO_DH_flav_C_dom_sf"/>
</dbReference>
<dbReference type="Gene3D" id="3.30.465.10">
    <property type="match status" value="1"/>
</dbReference>
<evidence type="ECO:0000259" key="7">
    <source>
        <dbReference type="PROSITE" id="PS51387"/>
    </source>
</evidence>
<dbReference type="Gene3D" id="3.30.390.50">
    <property type="entry name" value="CO dehydrogenase flavoprotein, C-terminal domain"/>
    <property type="match status" value="1"/>
</dbReference>
<dbReference type="Pfam" id="PF00111">
    <property type="entry name" value="Fer2"/>
    <property type="match status" value="1"/>
</dbReference>
<evidence type="ECO:0000259" key="6">
    <source>
        <dbReference type="PROSITE" id="PS51085"/>
    </source>
</evidence>
<dbReference type="InterPro" id="IPR014307">
    <property type="entry name" value="Xanthine_DH_ssu"/>
</dbReference>
<dbReference type="PIRSF" id="PIRSF036557">
    <property type="entry name" value="XdhA_RC"/>
    <property type="match status" value="1"/>
</dbReference>
<dbReference type="Pfam" id="PF01799">
    <property type="entry name" value="Fer2_2"/>
    <property type="match status" value="1"/>
</dbReference>
<keyword evidence="3" id="KW-0274">FAD</keyword>
<dbReference type="SUPFAM" id="SSF56176">
    <property type="entry name" value="FAD-binding/transporter-associated domain-like"/>
    <property type="match status" value="1"/>
</dbReference>
<evidence type="ECO:0000256" key="2">
    <source>
        <dbReference type="ARBA" id="ARBA00022723"/>
    </source>
</evidence>
<gene>
    <name evidence="8" type="ORF">JP75_06425</name>
</gene>
<evidence type="ECO:0000313" key="9">
    <source>
        <dbReference type="Proteomes" id="UP000028981"/>
    </source>
</evidence>
<evidence type="ECO:0000256" key="5">
    <source>
        <dbReference type="ARBA" id="ARBA00023004"/>
    </source>
</evidence>
<dbReference type="GO" id="GO:0004854">
    <property type="term" value="F:xanthine dehydrogenase activity"/>
    <property type="evidence" value="ECO:0007669"/>
    <property type="project" value="InterPro"/>
</dbReference>
<dbReference type="NCBIfam" id="TIGR02963">
    <property type="entry name" value="xanthine_xdhA"/>
    <property type="match status" value="1"/>
</dbReference>
<dbReference type="InterPro" id="IPR016208">
    <property type="entry name" value="Ald_Oxase/xanthine_DH-like"/>
</dbReference>
<dbReference type="Proteomes" id="UP000028981">
    <property type="component" value="Unassembled WGS sequence"/>
</dbReference>
<dbReference type="InterPro" id="IPR002346">
    <property type="entry name" value="Mopterin_DH_FAD-bd"/>
</dbReference>
<accession>A0A087M567</accession>
<dbReference type="SUPFAM" id="SSF47741">
    <property type="entry name" value="CO dehydrogenase ISP C-domain like"/>
    <property type="match status" value="1"/>
</dbReference>
<dbReference type="Gene3D" id="3.30.43.10">
    <property type="entry name" value="Uridine Diphospho-n-acetylenolpyruvylglucosamine Reductase, domain 2"/>
    <property type="match status" value="1"/>
</dbReference>
<dbReference type="SMART" id="SM01092">
    <property type="entry name" value="CO_deh_flav_C"/>
    <property type="match status" value="1"/>
</dbReference>
<dbReference type="RefSeq" id="WP_035080589.1">
    <property type="nucleotide sequence ID" value="NZ_JQGC01000004.1"/>
</dbReference>